<keyword evidence="2 6" id="KW-0805">Transcription regulation</keyword>
<dbReference type="PROSITE" id="PS01063">
    <property type="entry name" value="SIGMA70_ECF"/>
    <property type="match status" value="1"/>
</dbReference>
<evidence type="ECO:0000256" key="4">
    <source>
        <dbReference type="ARBA" id="ARBA00023125"/>
    </source>
</evidence>
<dbReference type="InterPro" id="IPR013249">
    <property type="entry name" value="RNA_pol_sigma70_r4_t2"/>
</dbReference>
<keyword evidence="4 6" id="KW-0238">DNA-binding</keyword>
<dbReference type="SUPFAM" id="SSF88946">
    <property type="entry name" value="Sigma2 domain of RNA polymerase sigma factors"/>
    <property type="match status" value="1"/>
</dbReference>
<dbReference type="InterPro" id="IPR000838">
    <property type="entry name" value="RNA_pol_sigma70_ECF_CS"/>
</dbReference>
<dbReference type="Gene3D" id="1.10.1740.10">
    <property type="match status" value="1"/>
</dbReference>
<evidence type="ECO:0000313" key="10">
    <source>
        <dbReference type="Proteomes" id="UP000254771"/>
    </source>
</evidence>
<gene>
    <name evidence="9" type="ORF">DIZ78_13200</name>
</gene>
<dbReference type="PANTHER" id="PTHR43133:SF8">
    <property type="entry name" value="RNA POLYMERASE SIGMA FACTOR HI_1459-RELATED"/>
    <property type="match status" value="1"/>
</dbReference>
<evidence type="ECO:0000256" key="3">
    <source>
        <dbReference type="ARBA" id="ARBA00023082"/>
    </source>
</evidence>
<dbReference type="InterPro" id="IPR013325">
    <property type="entry name" value="RNA_pol_sigma_r2"/>
</dbReference>
<dbReference type="InterPro" id="IPR014289">
    <property type="entry name" value="RNA_pol_sigma-24-rel"/>
</dbReference>
<dbReference type="InterPro" id="IPR014284">
    <property type="entry name" value="RNA_pol_sigma-70_dom"/>
</dbReference>
<organism evidence="9 10">
    <name type="scientific">endosymbiont of Escarpia spicata</name>
    <dbReference type="NCBI Taxonomy" id="2200908"/>
    <lineage>
        <taxon>Bacteria</taxon>
        <taxon>Pseudomonadati</taxon>
        <taxon>Pseudomonadota</taxon>
        <taxon>Gammaproteobacteria</taxon>
        <taxon>sulfur-oxidizing symbionts</taxon>
    </lineage>
</organism>
<evidence type="ECO:0000256" key="6">
    <source>
        <dbReference type="RuleBase" id="RU000716"/>
    </source>
</evidence>
<proteinExistence type="inferred from homology"/>
<dbReference type="InterPro" id="IPR013324">
    <property type="entry name" value="RNA_pol_sigma_r3/r4-like"/>
</dbReference>
<name>A0A370DIR9_9GAMM</name>
<dbReference type="InterPro" id="IPR036388">
    <property type="entry name" value="WH-like_DNA-bd_sf"/>
</dbReference>
<dbReference type="Pfam" id="PF08281">
    <property type="entry name" value="Sigma70_r4_2"/>
    <property type="match status" value="1"/>
</dbReference>
<feature type="domain" description="RNA polymerase sigma factor 70 region 4 type 2" evidence="8">
    <location>
        <begin position="129"/>
        <end position="176"/>
    </location>
</feature>
<dbReference type="SUPFAM" id="SSF88659">
    <property type="entry name" value="Sigma3 and sigma4 domains of RNA polymerase sigma factors"/>
    <property type="match status" value="1"/>
</dbReference>
<reference evidence="9 10" key="1">
    <citation type="journal article" date="2018" name="ISME J.">
        <title>Endosymbiont genomes yield clues of tubeworm success.</title>
        <authorList>
            <person name="Li Y."/>
            <person name="Liles M.R."/>
            <person name="Halanych K.M."/>
        </authorList>
    </citation>
    <scope>NUCLEOTIDE SEQUENCE [LARGE SCALE GENOMIC DNA]</scope>
    <source>
        <strain evidence="9">A1462</strain>
    </source>
</reference>
<comment type="similarity">
    <text evidence="1 6">Belongs to the sigma-70 factor family. ECF subfamily.</text>
</comment>
<evidence type="ECO:0000313" key="9">
    <source>
        <dbReference type="EMBL" id="RDH84187.1"/>
    </source>
</evidence>
<evidence type="ECO:0000256" key="2">
    <source>
        <dbReference type="ARBA" id="ARBA00023015"/>
    </source>
</evidence>
<protein>
    <recommendedName>
        <fullName evidence="6">RNA polymerase sigma factor</fullName>
    </recommendedName>
</protein>
<dbReference type="Gene3D" id="1.10.10.10">
    <property type="entry name" value="Winged helix-like DNA-binding domain superfamily/Winged helix DNA-binding domain"/>
    <property type="match status" value="1"/>
</dbReference>
<dbReference type="GO" id="GO:0006352">
    <property type="term" value="P:DNA-templated transcription initiation"/>
    <property type="evidence" value="ECO:0007669"/>
    <property type="project" value="InterPro"/>
</dbReference>
<keyword evidence="3 6" id="KW-0731">Sigma factor</keyword>
<dbReference type="InterPro" id="IPR007627">
    <property type="entry name" value="RNA_pol_sigma70_r2"/>
</dbReference>
<comment type="caution">
    <text evidence="9">The sequence shown here is derived from an EMBL/GenBank/DDBJ whole genome shotgun (WGS) entry which is preliminary data.</text>
</comment>
<feature type="domain" description="RNA polymerase sigma-70 region 2" evidence="7">
    <location>
        <begin position="11"/>
        <end position="76"/>
    </location>
</feature>
<evidence type="ECO:0000259" key="7">
    <source>
        <dbReference type="Pfam" id="PF04542"/>
    </source>
</evidence>
<accession>A0A370DIR9</accession>
<dbReference type="InterPro" id="IPR039425">
    <property type="entry name" value="RNA_pol_sigma-70-like"/>
</dbReference>
<evidence type="ECO:0000259" key="8">
    <source>
        <dbReference type="Pfam" id="PF08281"/>
    </source>
</evidence>
<dbReference type="GO" id="GO:0003677">
    <property type="term" value="F:DNA binding"/>
    <property type="evidence" value="ECO:0007669"/>
    <property type="project" value="UniProtKB-KW"/>
</dbReference>
<sequence length="189" mass="21981">MSISDPERWLEEHGSALYSFALLHVRDGHRAEDLVQETLLAALKARERFQGNASLRTWLIGILKHKIMDEFRRQSREAPIPDSPEDAWDAAEARRAAENFTDNGRWSQPLTNWGDSEQDFSRDQFWSLIEQCLAALSPRMARLFVLRELWEMETKEVCKELAITPTNLWTTLHRARLGMRQCLEKNLCA</sequence>
<dbReference type="GO" id="GO:0016987">
    <property type="term" value="F:sigma factor activity"/>
    <property type="evidence" value="ECO:0007669"/>
    <property type="project" value="UniProtKB-KW"/>
</dbReference>
<dbReference type="EMBL" id="QFXE01000017">
    <property type="protein sequence ID" value="RDH84187.1"/>
    <property type="molecule type" value="Genomic_DNA"/>
</dbReference>
<dbReference type="Pfam" id="PF04542">
    <property type="entry name" value="Sigma70_r2"/>
    <property type="match status" value="1"/>
</dbReference>
<dbReference type="PANTHER" id="PTHR43133">
    <property type="entry name" value="RNA POLYMERASE ECF-TYPE SIGMA FACTO"/>
    <property type="match status" value="1"/>
</dbReference>
<keyword evidence="10" id="KW-1185">Reference proteome</keyword>
<dbReference type="NCBIfam" id="TIGR02943">
    <property type="entry name" value="Sig70_famx1"/>
    <property type="match status" value="1"/>
</dbReference>
<evidence type="ECO:0000256" key="5">
    <source>
        <dbReference type="ARBA" id="ARBA00023163"/>
    </source>
</evidence>
<dbReference type="NCBIfam" id="TIGR02937">
    <property type="entry name" value="sigma70-ECF"/>
    <property type="match status" value="1"/>
</dbReference>
<evidence type="ECO:0000256" key="1">
    <source>
        <dbReference type="ARBA" id="ARBA00010641"/>
    </source>
</evidence>
<dbReference type="Proteomes" id="UP000254771">
    <property type="component" value="Unassembled WGS sequence"/>
</dbReference>
<dbReference type="AlphaFoldDB" id="A0A370DIR9"/>
<keyword evidence="5 6" id="KW-0804">Transcription</keyword>